<accession>A0A0E9XX74</accession>
<reference evidence="1" key="2">
    <citation type="journal article" date="2015" name="Fish Shellfish Immunol.">
        <title>Early steps in the European eel (Anguilla anguilla)-Vibrio vulnificus interaction in the gills: Role of the RtxA13 toxin.</title>
        <authorList>
            <person name="Callol A."/>
            <person name="Pajuelo D."/>
            <person name="Ebbesson L."/>
            <person name="Teles M."/>
            <person name="MacKenzie S."/>
            <person name="Amaro C."/>
        </authorList>
    </citation>
    <scope>NUCLEOTIDE SEQUENCE</scope>
</reference>
<sequence length="14" mass="1821">MKQWESVWSWMLLP</sequence>
<organism evidence="1">
    <name type="scientific">Anguilla anguilla</name>
    <name type="common">European freshwater eel</name>
    <name type="synonym">Muraena anguilla</name>
    <dbReference type="NCBI Taxonomy" id="7936"/>
    <lineage>
        <taxon>Eukaryota</taxon>
        <taxon>Metazoa</taxon>
        <taxon>Chordata</taxon>
        <taxon>Craniata</taxon>
        <taxon>Vertebrata</taxon>
        <taxon>Euteleostomi</taxon>
        <taxon>Actinopterygii</taxon>
        <taxon>Neopterygii</taxon>
        <taxon>Teleostei</taxon>
        <taxon>Anguilliformes</taxon>
        <taxon>Anguillidae</taxon>
        <taxon>Anguilla</taxon>
    </lineage>
</organism>
<proteinExistence type="predicted"/>
<reference evidence="1" key="1">
    <citation type="submission" date="2014-11" db="EMBL/GenBank/DDBJ databases">
        <authorList>
            <person name="Amaro Gonzalez C."/>
        </authorList>
    </citation>
    <scope>NUCLEOTIDE SEQUENCE</scope>
</reference>
<protein>
    <submittedName>
        <fullName evidence="1">Uncharacterized protein</fullName>
    </submittedName>
</protein>
<evidence type="ECO:0000313" key="1">
    <source>
        <dbReference type="EMBL" id="JAI07037.1"/>
    </source>
</evidence>
<name>A0A0E9XX74_ANGAN</name>
<dbReference type="EMBL" id="GBXM01001541">
    <property type="protein sequence ID" value="JAI07037.1"/>
    <property type="molecule type" value="Transcribed_RNA"/>
</dbReference>